<evidence type="ECO:0000313" key="4">
    <source>
        <dbReference type="EMBL" id="KAL1281200.1"/>
    </source>
</evidence>
<keyword evidence="1" id="KW-0732">Signal</keyword>
<comment type="caution">
    <text evidence="4">The sequence shown here is derived from an EMBL/GenBank/DDBJ whole genome shotgun (WGS) entry which is preliminary data.</text>
</comment>
<keyword evidence="5" id="KW-1185">Reference proteome</keyword>
<sequence>MSRCGYLMDTQKWRMESFTRDVCGHWNNYCCYHGSYPIKVKACPGNYYVYELVRPTVSYSAYCADIGSINNSSTAVTPTSISMLICLIPATTTLYWIIHGEPPIIHMLQSEIVTDLSPGVAGFVSSLAV</sequence>
<evidence type="ECO:0000313" key="5">
    <source>
        <dbReference type="Proteomes" id="UP001558613"/>
    </source>
</evidence>
<organism evidence="4 5">
    <name type="scientific">Cirrhinus molitorella</name>
    <name type="common">mud carp</name>
    <dbReference type="NCBI Taxonomy" id="172907"/>
    <lineage>
        <taxon>Eukaryota</taxon>
        <taxon>Metazoa</taxon>
        <taxon>Chordata</taxon>
        <taxon>Craniata</taxon>
        <taxon>Vertebrata</taxon>
        <taxon>Euteleostomi</taxon>
        <taxon>Actinopterygii</taxon>
        <taxon>Neopterygii</taxon>
        <taxon>Teleostei</taxon>
        <taxon>Ostariophysi</taxon>
        <taxon>Cypriniformes</taxon>
        <taxon>Cyprinidae</taxon>
        <taxon>Labeoninae</taxon>
        <taxon>Labeonini</taxon>
        <taxon>Cirrhinus</taxon>
    </lineage>
</organism>
<name>A0ABR3NXI7_9TELE</name>
<dbReference type="Pfam" id="PF23283">
    <property type="entry name" value="D8C_UMOD"/>
    <property type="match status" value="1"/>
</dbReference>
<feature type="domain" description="UMOD/GP2/OIT3-like D8C" evidence="3">
    <location>
        <begin position="19"/>
        <end position="64"/>
    </location>
</feature>
<evidence type="ECO:0000256" key="1">
    <source>
        <dbReference type="ARBA" id="ARBA00022729"/>
    </source>
</evidence>
<keyword evidence="2" id="KW-1015">Disulfide bond</keyword>
<evidence type="ECO:0000256" key="2">
    <source>
        <dbReference type="ARBA" id="ARBA00023157"/>
    </source>
</evidence>
<protein>
    <recommendedName>
        <fullName evidence="3">UMOD/GP2/OIT3-like D8C domain-containing protein</fullName>
    </recommendedName>
</protein>
<proteinExistence type="predicted"/>
<dbReference type="InterPro" id="IPR057774">
    <property type="entry name" value="D8C_UMOD/GP2/OIT3-like"/>
</dbReference>
<dbReference type="EMBL" id="JAYMGO010000001">
    <property type="protein sequence ID" value="KAL1281200.1"/>
    <property type="molecule type" value="Genomic_DNA"/>
</dbReference>
<dbReference type="Proteomes" id="UP001558613">
    <property type="component" value="Unassembled WGS sequence"/>
</dbReference>
<evidence type="ECO:0000259" key="3">
    <source>
        <dbReference type="Pfam" id="PF23283"/>
    </source>
</evidence>
<accession>A0ABR3NXI7</accession>
<gene>
    <name evidence="4" type="ORF">QQF64_000003</name>
</gene>
<reference evidence="4 5" key="1">
    <citation type="submission" date="2023-09" db="EMBL/GenBank/DDBJ databases">
        <authorList>
            <person name="Wang M."/>
        </authorList>
    </citation>
    <scope>NUCLEOTIDE SEQUENCE [LARGE SCALE GENOMIC DNA]</scope>
    <source>
        <strain evidence="4">GT-2023</strain>
        <tissue evidence="4">Liver</tissue>
    </source>
</reference>